<dbReference type="Pfam" id="PF13510">
    <property type="entry name" value="Fer2_4"/>
    <property type="match status" value="1"/>
</dbReference>
<evidence type="ECO:0000256" key="6">
    <source>
        <dbReference type="ARBA" id="ARBA00022723"/>
    </source>
</evidence>
<dbReference type="Pfam" id="PF10588">
    <property type="entry name" value="NADH-G_4Fe-4S_3"/>
    <property type="match status" value="1"/>
</dbReference>
<feature type="domain" description="4Fe-4S Mo/W bis-MGD-type" evidence="15">
    <location>
        <begin position="219"/>
        <end position="275"/>
    </location>
</feature>
<dbReference type="InterPro" id="IPR006656">
    <property type="entry name" value="Mopterin_OxRdtase"/>
</dbReference>
<dbReference type="InterPro" id="IPR019574">
    <property type="entry name" value="NADH_UbQ_OxRdtase_Gsu_4Fe4S-bd"/>
</dbReference>
<evidence type="ECO:0000256" key="3">
    <source>
        <dbReference type="ARBA" id="ARBA00022485"/>
    </source>
</evidence>
<accession>A0A2Z2NU75</accession>
<dbReference type="RefSeq" id="WP_088917630.1">
    <property type="nucleotide sequence ID" value="NZ_CP018632.1"/>
</dbReference>
<dbReference type="GO" id="GO:0016020">
    <property type="term" value="C:membrane"/>
    <property type="evidence" value="ECO:0007669"/>
    <property type="project" value="InterPro"/>
</dbReference>
<dbReference type="SUPFAM" id="SSF50692">
    <property type="entry name" value="ADC-like"/>
    <property type="match status" value="1"/>
</dbReference>
<dbReference type="KEGG" id="gai:IMCC3135_11095"/>
<keyword evidence="9 13" id="KW-0411">Iron-sulfur</keyword>
<comment type="cofactor">
    <cofactor evidence="13">
        <name>[2Fe-2S] cluster</name>
        <dbReference type="ChEBI" id="CHEBI:190135"/>
    </cofactor>
    <text evidence="13">Binds 1 [2Fe-2S] cluster per subunit.</text>
</comment>
<dbReference type="PROSITE" id="PS51085">
    <property type="entry name" value="2FE2S_FER_2"/>
    <property type="match status" value="1"/>
</dbReference>
<keyword evidence="4 13" id="KW-0001">2Fe-2S</keyword>
<dbReference type="FunFam" id="3.30.70.20:FF:000002">
    <property type="entry name" value="NADH-ubiquinone oxidoreductase 75 kDa subunit"/>
    <property type="match status" value="1"/>
</dbReference>
<dbReference type="PROSITE" id="PS00641">
    <property type="entry name" value="COMPLEX1_75K_1"/>
    <property type="match status" value="1"/>
</dbReference>
<dbReference type="SUPFAM" id="SSF54292">
    <property type="entry name" value="2Fe-2S ferredoxin-like"/>
    <property type="match status" value="1"/>
</dbReference>
<organism evidence="17 18">
    <name type="scientific">Granulosicoccus antarcticus IMCC3135</name>
    <dbReference type="NCBI Taxonomy" id="1192854"/>
    <lineage>
        <taxon>Bacteria</taxon>
        <taxon>Pseudomonadati</taxon>
        <taxon>Pseudomonadota</taxon>
        <taxon>Gammaproteobacteria</taxon>
        <taxon>Chromatiales</taxon>
        <taxon>Granulosicoccaceae</taxon>
        <taxon>Granulosicoccus</taxon>
    </lineage>
</organism>
<evidence type="ECO:0000256" key="4">
    <source>
        <dbReference type="ARBA" id="ARBA00022714"/>
    </source>
</evidence>
<evidence type="ECO:0000256" key="8">
    <source>
        <dbReference type="ARBA" id="ARBA00023004"/>
    </source>
</evidence>
<sequence>MSDDTIQITVDGTSLTAKRGQMLIEVTDAAGIDVPRFCYHKKLSVAANCRMCLVEVEKAPKPLPACATPVMPDMIVHTASKLARDAQKGTMEFLLINHPLDCPICDQGGECELQDVAMGYGSGASQYTEGKRVVFDKYIGPLIATEMTRCIHCTRCVRFGEEIAGIRELGATGRGENVRIGTYIEKSVVSEVSGNVIDICPVGALTARPSRYTARAWELSQQPSVSPHDSVGSNIYVHMDGSTVNRVVPRDNESINEVWIADRDRFSYQGLKSADRLQSPMVRIDGALQATDWPTALAAAALKLKDTDLGVLVSPSITLEEMYLAQKLGRELGSNNIDHRLGQADFSAQDAAPGMPWLGMGLNDLETLDAALLVGSNIRKDQPIAALRLRKSALKGASISFINPRHFPLHFDAAENIATRYDSMVSELFYVASAAGAELGNMQNKPDSKGDERHQRIADALKSGERAAVFLGNISVQHPQFAQLQYLANALARATGATLGMLPERANTAGAWLAGVVPHRHAGGKSAAGAAGLNARQMLDTPLKSYLLVGAELEFDAVNPSQAMKALEGANGVVAINSYMSDSLSQYADVVLPAATFTETFGTYVNATGNWQSSRGITNPPGEARPAWKIFRVLADELELDGFGYDSPEDITRELQAKCGDIQLGNLTDFATVPDFTAPQDGVMLRAGETPIYATDPIVRRSQPLQKSLDGKQAFASMASSELQNLSLNEGDSVSVRQNGSAVTLPVKLDNNVPVGCVWVPIGLPETAALGEVFGAIEVSKV</sequence>
<evidence type="ECO:0000256" key="10">
    <source>
        <dbReference type="ARBA" id="ARBA00023027"/>
    </source>
</evidence>
<dbReference type="GO" id="GO:0016651">
    <property type="term" value="F:oxidoreductase activity, acting on NAD(P)H"/>
    <property type="evidence" value="ECO:0007669"/>
    <property type="project" value="InterPro"/>
</dbReference>
<keyword evidence="8 13" id="KW-0408">Iron</keyword>
<dbReference type="PROSITE" id="PS00643">
    <property type="entry name" value="COMPLEX1_75K_3"/>
    <property type="match status" value="1"/>
</dbReference>
<dbReference type="PANTHER" id="PTHR43105:SF13">
    <property type="entry name" value="NADH-UBIQUINONE OXIDOREDUCTASE 75 KDA SUBUNIT, MITOCHONDRIAL"/>
    <property type="match status" value="1"/>
</dbReference>
<keyword evidence="6 13" id="KW-0479">Metal-binding</keyword>
<comment type="cofactor">
    <cofactor evidence="1 13">
        <name>[4Fe-4S] cluster</name>
        <dbReference type="ChEBI" id="CHEBI:49883"/>
    </cofactor>
</comment>
<keyword evidence="10 13" id="KW-0520">NAD</keyword>
<dbReference type="Gene3D" id="3.40.228.10">
    <property type="entry name" value="Dimethylsulfoxide Reductase, domain 2"/>
    <property type="match status" value="1"/>
</dbReference>
<evidence type="ECO:0000259" key="16">
    <source>
        <dbReference type="PROSITE" id="PS51839"/>
    </source>
</evidence>
<dbReference type="GO" id="GO:0051537">
    <property type="term" value="F:2 iron, 2 sulfur cluster binding"/>
    <property type="evidence" value="ECO:0007669"/>
    <property type="project" value="UniProtKB-UniRule"/>
</dbReference>
<comment type="similarity">
    <text evidence="2 13">Belongs to the complex I 75 kDa subunit family.</text>
</comment>
<evidence type="ECO:0000259" key="14">
    <source>
        <dbReference type="PROSITE" id="PS51085"/>
    </source>
</evidence>
<dbReference type="InterPro" id="IPR000283">
    <property type="entry name" value="NADH_UbQ_OxRdtase_75kDa_su_CS"/>
</dbReference>
<dbReference type="GO" id="GO:0046872">
    <property type="term" value="F:metal ion binding"/>
    <property type="evidence" value="ECO:0007669"/>
    <property type="project" value="UniProtKB-UniRule"/>
</dbReference>
<dbReference type="SUPFAM" id="SSF54862">
    <property type="entry name" value="4Fe-4S ferredoxins"/>
    <property type="match status" value="1"/>
</dbReference>
<evidence type="ECO:0000256" key="11">
    <source>
        <dbReference type="ARBA" id="ARBA00026021"/>
    </source>
</evidence>
<dbReference type="PROSITE" id="PS00642">
    <property type="entry name" value="COMPLEX1_75K_2"/>
    <property type="match status" value="1"/>
</dbReference>
<keyword evidence="5 13" id="KW-0874">Quinone</keyword>
<feature type="domain" description="4Fe-4S His(Cys)3-ligated-type" evidence="16">
    <location>
        <begin position="82"/>
        <end position="121"/>
    </location>
</feature>
<comment type="subunit">
    <text evidence="11">Composed of 13 different subunits. Subunits NuoCD, E, F, and G constitute the peripheral sector of the complex.</text>
</comment>
<evidence type="ECO:0000256" key="13">
    <source>
        <dbReference type="RuleBase" id="RU003525"/>
    </source>
</evidence>
<keyword evidence="18" id="KW-1185">Reference proteome</keyword>
<dbReference type="InterPro" id="IPR001041">
    <property type="entry name" value="2Fe-2S_ferredoxin-type"/>
</dbReference>
<evidence type="ECO:0000313" key="17">
    <source>
        <dbReference type="EMBL" id="ASJ72310.1"/>
    </source>
</evidence>
<reference evidence="17 18" key="1">
    <citation type="submission" date="2016-12" db="EMBL/GenBank/DDBJ databases">
        <authorList>
            <person name="Song W.-J."/>
            <person name="Kurnit D.M."/>
        </authorList>
    </citation>
    <scope>NUCLEOTIDE SEQUENCE [LARGE SCALE GENOMIC DNA]</scope>
    <source>
        <strain evidence="17 18">IMCC3135</strain>
    </source>
</reference>
<dbReference type="InterPro" id="IPR006963">
    <property type="entry name" value="Mopterin_OxRdtase_4Fe-4S_dom"/>
</dbReference>
<proteinExistence type="inferred from homology"/>
<keyword evidence="17" id="KW-0560">Oxidoreductase</keyword>
<dbReference type="NCBIfam" id="TIGR01973">
    <property type="entry name" value="NuoG"/>
    <property type="match status" value="1"/>
</dbReference>
<evidence type="ECO:0000313" key="18">
    <source>
        <dbReference type="Proteomes" id="UP000250079"/>
    </source>
</evidence>
<evidence type="ECO:0000256" key="1">
    <source>
        <dbReference type="ARBA" id="ARBA00001966"/>
    </source>
</evidence>
<evidence type="ECO:0000256" key="2">
    <source>
        <dbReference type="ARBA" id="ARBA00005404"/>
    </source>
</evidence>
<dbReference type="EMBL" id="CP018632">
    <property type="protein sequence ID" value="ASJ72310.1"/>
    <property type="molecule type" value="Genomic_DNA"/>
</dbReference>
<dbReference type="Gene3D" id="3.10.20.740">
    <property type="match status" value="1"/>
</dbReference>
<feature type="domain" description="2Fe-2S ferredoxin-type" evidence="14">
    <location>
        <begin position="4"/>
        <end position="82"/>
    </location>
</feature>
<evidence type="ECO:0000256" key="7">
    <source>
        <dbReference type="ARBA" id="ARBA00022967"/>
    </source>
</evidence>
<evidence type="ECO:0000256" key="9">
    <source>
        <dbReference type="ARBA" id="ARBA00023014"/>
    </source>
</evidence>
<comment type="catalytic activity">
    <reaction evidence="12 13">
        <text>a quinone + NADH + 5 H(+)(in) = a quinol + NAD(+) + 4 H(+)(out)</text>
        <dbReference type="Rhea" id="RHEA:57888"/>
        <dbReference type="ChEBI" id="CHEBI:15378"/>
        <dbReference type="ChEBI" id="CHEBI:24646"/>
        <dbReference type="ChEBI" id="CHEBI:57540"/>
        <dbReference type="ChEBI" id="CHEBI:57945"/>
        <dbReference type="ChEBI" id="CHEBI:132124"/>
    </reaction>
</comment>
<evidence type="ECO:0000256" key="5">
    <source>
        <dbReference type="ARBA" id="ARBA00022719"/>
    </source>
</evidence>
<dbReference type="Pfam" id="PF00384">
    <property type="entry name" value="Molybdopterin"/>
    <property type="match status" value="1"/>
</dbReference>
<dbReference type="InterPro" id="IPR054351">
    <property type="entry name" value="NADH_UbQ_OxRdtase_ferredoxin"/>
</dbReference>
<dbReference type="GO" id="GO:0008137">
    <property type="term" value="F:NADH dehydrogenase (ubiquinone) activity"/>
    <property type="evidence" value="ECO:0007669"/>
    <property type="project" value="UniProtKB-UniRule"/>
</dbReference>
<dbReference type="PROSITE" id="PS51839">
    <property type="entry name" value="4FE4S_HC3"/>
    <property type="match status" value="1"/>
</dbReference>
<dbReference type="Gene3D" id="3.30.70.20">
    <property type="match status" value="1"/>
</dbReference>
<dbReference type="CDD" id="cd00207">
    <property type="entry name" value="fer2"/>
    <property type="match status" value="1"/>
</dbReference>
<dbReference type="EC" id="7.1.1.-" evidence="13"/>
<dbReference type="PROSITE" id="PS51669">
    <property type="entry name" value="4FE4S_MOW_BIS_MGD"/>
    <property type="match status" value="1"/>
</dbReference>
<protein>
    <recommendedName>
        <fullName evidence="13">NADH-quinone oxidoreductase</fullName>
        <ecNumber evidence="13">7.1.1.-</ecNumber>
    </recommendedName>
</protein>
<dbReference type="FunFam" id="3.10.20.740:FF:000001">
    <property type="entry name" value="NADH-quinone oxidoreductase subunit G"/>
    <property type="match status" value="1"/>
</dbReference>
<comment type="function">
    <text evidence="13">NDH-1 shuttles electrons from NADH, via FMN and iron-sulfur (Fe-S) centers, to quinones in the respiratory chain. Couples the redox reaction to proton translocation (for every two electrons transferred, four hydrogen ions are translocated across the cytoplasmic membrane), and thus conserves the redox energy in a proton gradient.</text>
</comment>
<dbReference type="InterPro" id="IPR050123">
    <property type="entry name" value="Prok_molybdopt-oxidoreductase"/>
</dbReference>
<dbReference type="OrthoDB" id="9810782at2"/>
<keyword evidence="3 13" id="KW-0004">4Fe-4S</keyword>
<dbReference type="SUPFAM" id="SSF53706">
    <property type="entry name" value="Formate dehydrogenase/DMSO reductase, domains 1-3"/>
    <property type="match status" value="1"/>
</dbReference>
<dbReference type="GO" id="GO:0051539">
    <property type="term" value="F:4 iron, 4 sulfur cluster binding"/>
    <property type="evidence" value="ECO:0007669"/>
    <property type="project" value="UniProtKB-KW"/>
</dbReference>
<dbReference type="InterPro" id="IPR010228">
    <property type="entry name" value="NADH_UbQ_OxRdtase_Gsu"/>
</dbReference>
<keyword evidence="7 13" id="KW-1278">Translocase</keyword>
<name>A0A2Z2NU75_9GAMM</name>
<dbReference type="SMART" id="SM00929">
    <property type="entry name" value="NADH-G_4Fe-4S_3"/>
    <property type="match status" value="1"/>
</dbReference>
<dbReference type="InterPro" id="IPR036010">
    <property type="entry name" value="2Fe-2S_ferredoxin-like_sf"/>
</dbReference>
<dbReference type="Gene3D" id="3.40.50.740">
    <property type="match status" value="2"/>
</dbReference>
<dbReference type="AlphaFoldDB" id="A0A2Z2NU75"/>
<dbReference type="Proteomes" id="UP000250079">
    <property type="component" value="Chromosome"/>
</dbReference>
<evidence type="ECO:0000259" key="15">
    <source>
        <dbReference type="PROSITE" id="PS51669"/>
    </source>
</evidence>
<dbReference type="PANTHER" id="PTHR43105">
    <property type="entry name" value="RESPIRATORY NITRATE REDUCTASE"/>
    <property type="match status" value="1"/>
</dbReference>
<dbReference type="GO" id="GO:0048038">
    <property type="term" value="F:quinone binding"/>
    <property type="evidence" value="ECO:0007669"/>
    <property type="project" value="UniProtKB-UniRule"/>
</dbReference>
<dbReference type="GO" id="GO:0042773">
    <property type="term" value="P:ATP synthesis coupled electron transport"/>
    <property type="evidence" value="ECO:0007669"/>
    <property type="project" value="InterPro"/>
</dbReference>
<gene>
    <name evidence="17" type="primary">nqo3</name>
    <name evidence="17" type="ORF">IMCC3135_11095</name>
</gene>
<dbReference type="Pfam" id="PF22117">
    <property type="entry name" value="Fer4_Nqo3"/>
    <property type="match status" value="1"/>
</dbReference>
<dbReference type="InterPro" id="IPR009010">
    <property type="entry name" value="Asp_de-COase-like_dom_sf"/>
</dbReference>
<dbReference type="Pfam" id="PF22151">
    <property type="entry name" value="Fer4_NDSU1"/>
    <property type="match status" value="1"/>
</dbReference>
<evidence type="ECO:0000256" key="12">
    <source>
        <dbReference type="ARBA" id="ARBA00047712"/>
    </source>
</evidence>